<organism evidence="3 4">
    <name type="scientific">Coprothermobacter proteolyticus (strain ATCC 35245 / DSM 5265 / OCM 4 / BT)</name>
    <dbReference type="NCBI Taxonomy" id="309798"/>
    <lineage>
        <taxon>Bacteria</taxon>
        <taxon>Pseudomonadati</taxon>
        <taxon>Coprothermobacterota</taxon>
        <taxon>Coprothermobacteria</taxon>
        <taxon>Coprothermobacterales</taxon>
        <taxon>Coprothermobacteraceae</taxon>
        <taxon>Coprothermobacter</taxon>
    </lineage>
</organism>
<dbReference type="EMBL" id="CP001145">
    <property type="protein sequence ID" value="ACI17145.1"/>
    <property type="molecule type" value="Genomic_DNA"/>
</dbReference>
<evidence type="ECO:0000313" key="3">
    <source>
        <dbReference type="EMBL" id="ACI17145.1"/>
    </source>
</evidence>
<reference evidence="3 4" key="2">
    <citation type="journal article" date="2014" name="Genome Announc.">
        <title>Complete Genome Sequence of Coprothermobacter proteolyticus DSM 5265.</title>
        <authorList>
            <person name="Alexiev A."/>
            <person name="Coil D.A."/>
            <person name="Badger J.H."/>
            <person name="Enticknap J."/>
            <person name="Ward N."/>
            <person name="Robb F.T."/>
            <person name="Eisen J.A."/>
        </authorList>
    </citation>
    <scope>NUCLEOTIDE SEQUENCE [LARGE SCALE GENOMIC DNA]</scope>
    <source>
        <strain evidence="4">ATCC 35245 / DSM 5265 / OCM 4 / BT</strain>
    </source>
</reference>
<evidence type="ECO:0000259" key="2">
    <source>
        <dbReference type="Pfam" id="PF09992"/>
    </source>
</evidence>
<keyword evidence="4" id="KW-1185">Reference proteome</keyword>
<dbReference type="PANTHER" id="PTHR40446:SF2">
    <property type="entry name" value="N-ACETYLGLUCOSAMINE-1-PHOSPHODIESTER ALPHA-N-ACETYLGLUCOSAMINIDASE"/>
    <property type="match status" value="1"/>
</dbReference>
<dbReference type="STRING" id="309798.COPRO5265_0187"/>
<dbReference type="PANTHER" id="PTHR40446">
    <property type="entry name" value="N-ACETYLGLUCOSAMINE-1-PHOSPHODIESTER ALPHA-N-ACETYLGLUCOSAMINIDASE"/>
    <property type="match status" value="1"/>
</dbReference>
<feature type="domain" description="Phosphodiester glycosidase" evidence="2">
    <location>
        <begin position="309"/>
        <end position="482"/>
    </location>
</feature>
<dbReference type="InterPro" id="IPR036582">
    <property type="entry name" value="Mao_N_sf"/>
</dbReference>
<evidence type="ECO:0000259" key="1">
    <source>
        <dbReference type="Pfam" id="PF07833"/>
    </source>
</evidence>
<accession>B5Y710</accession>
<reference evidence="4" key="1">
    <citation type="submission" date="2008-08" db="EMBL/GenBank/DDBJ databases">
        <title>The complete genome sequence of Coprothermobacter proteolyticus strain ATCC 5245 / DSM 5265 / BT.</title>
        <authorList>
            <person name="Dodson R.J."/>
            <person name="Durkin A.S."/>
            <person name="Wu M."/>
            <person name="Eisen J."/>
            <person name="Sutton G."/>
        </authorList>
    </citation>
    <scope>NUCLEOTIDE SEQUENCE [LARGE SCALE GENOMIC DNA]</scope>
    <source>
        <strain evidence="4">ATCC 35245 / DSM 5265 / OCM 4 / BT</strain>
    </source>
</reference>
<proteinExistence type="predicted"/>
<dbReference type="SUPFAM" id="SSF55383">
    <property type="entry name" value="Copper amine oxidase, domain N"/>
    <property type="match status" value="1"/>
</dbReference>
<dbReference type="Gene3D" id="3.30.457.10">
    <property type="entry name" value="Copper amine oxidase-like, N-terminal domain"/>
    <property type="match status" value="1"/>
</dbReference>
<evidence type="ECO:0000313" key="4">
    <source>
        <dbReference type="Proteomes" id="UP000001732"/>
    </source>
</evidence>
<dbReference type="Proteomes" id="UP000001732">
    <property type="component" value="Chromosome"/>
</dbReference>
<feature type="domain" description="Copper amine oxidase-like N-terminal" evidence="1">
    <location>
        <begin position="33"/>
        <end position="139"/>
    </location>
</feature>
<gene>
    <name evidence="3" type="ordered locus">COPRO5265_0187</name>
</gene>
<dbReference type="eggNOG" id="COG4632">
    <property type="taxonomic scope" value="Bacteria"/>
</dbReference>
<dbReference type="InterPro" id="IPR012854">
    <property type="entry name" value="Cu_amine_oxidase-like_N"/>
</dbReference>
<protein>
    <submittedName>
        <fullName evidence="3">Copper amine oxidase N-domain family</fullName>
    </submittedName>
</protein>
<dbReference type="KEGG" id="cpo:COPRO5265_0187"/>
<dbReference type="Pfam" id="PF09992">
    <property type="entry name" value="NAGPA"/>
    <property type="match status" value="1"/>
</dbReference>
<dbReference type="AlphaFoldDB" id="B5Y710"/>
<dbReference type="InterPro" id="IPR018711">
    <property type="entry name" value="NAGPA"/>
</dbReference>
<name>B5Y710_COPPD</name>
<dbReference type="Pfam" id="PF07833">
    <property type="entry name" value="Cu_amine_oxidN1"/>
    <property type="match status" value="1"/>
</dbReference>
<sequence length="485" mass="53342">MLVIAIMLLPACLSPVDAYIGNGIGGQDIAIYIGGQKLSFDTPPLNKEGRIFVPIRYIAEYFGGEVEWDPENQIVNVRNGSSFVSLQIGFKFAGVNGAVKVLDVAPFIYNGRTYVPLRFISEALGKEVRWDDQNRVVYIETGVESYTTTVAVSTGTATVNVVKVFLNDPTIKLEIVNAQDQIGVLEPFESMVKRKNPLAAINGTFFQVADTSLPMEPAANLVINGRIEHLGTPEKYASTFAFTQDNQVDIANVKMKLQGEYTYIPNPELERLYTQGWYIGTINRTMWGENSIRVFTPLRGATTRLNVDGINVIVRNGEVVEQVTGTNVPIPPDGYVIHLGGTEVRFKDRFEVGTRLSYRDIYDVRNSSNPEMWQEGVIWGTLSAGPRLITNGEITLDPASELLDIPKITGQPLTRSALGITQNNELLMVTVSKCTIQDLATIMKDLGAYNAMNLDGGASTSLYANGKFLATPTRKISNALMVLPR</sequence>